<evidence type="ECO:0000313" key="4">
    <source>
        <dbReference type="Proteomes" id="UP000295773"/>
    </source>
</evidence>
<accession>A0A4R3TH76</accession>
<dbReference type="EMBL" id="SMBP01000006">
    <property type="protein sequence ID" value="TCU60564.1"/>
    <property type="molecule type" value="Genomic_DNA"/>
</dbReference>
<evidence type="ECO:0000313" key="3">
    <source>
        <dbReference type="EMBL" id="TCU60564.1"/>
    </source>
</evidence>
<comment type="caution">
    <text evidence="3">The sequence shown here is derived from an EMBL/GenBank/DDBJ whole genome shotgun (WGS) entry which is preliminary data.</text>
</comment>
<dbReference type="GO" id="GO:0016740">
    <property type="term" value="F:transferase activity"/>
    <property type="evidence" value="ECO:0007669"/>
    <property type="project" value="UniProtKB-KW"/>
</dbReference>
<name>A0A4R3TH76_9FIRM</name>
<dbReference type="InterPro" id="IPR004701">
    <property type="entry name" value="PTS_EIIA_man-typ"/>
</dbReference>
<reference evidence="3 4" key="1">
    <citation type="submission" date="2019-03" db="EMBL/GenBank/DDBJ databases">
        <title>Genomic Encyclopedia of Type Strains, Phase IV (KMG-IV): sequencing the most valuable type-strain genomes for metagenomic binning, comparative biology and taxonomic classification.</title>
        <authorList>
            <person name="Goeker M."/>
        </authorList>
    </citation>
    <scope>NUCLEOTIDE SEQUENCE [LARGE SCALE GENOMIC DNA]</scope>
    <source>
        <strain evidence="3 4">DSM 29481</strain>
    </source>
</reference>
<dbReference type="PANTHER" id="PTHR33799">
    <property type="entry name" value="PTS PERMEASE-RELATED-RELATED"/>
    <property type="match status" value="1"/>
</dbReference>
<dbReference type="Pfam" id="PF03610">
    <property type="entry name" value="EIIA-man"/>
    <property type="match status" value="1"/>
</dbReference>
<dbReference type="GO" id="GO:0016020">
    <property type="term" value="C:membrane"/>
    <property type="evidence" value="ECO:0007669"/>
    <property type="project" value="InterPro"/>
</dbReference>
<dbReference type="PANTHER" id="PTHR33799:SF1">
    <property type="entry name" value="PTS SYSTEM MANNOSE-SPECIFIC EIIAB COMPONENT-RELATED"/>
    <property type="match status" value="1"/>
</dbReference>
<feature type="domain" description="PTS EIIA type-4" evidence="2">
    <location>
        <begin position="1"/>
        <end position="120"/>
    </location>
</feature>
<dbReference type="GO" id="GO:0009401">
    <property type="term" value="P:phosphoenolpyruvate-dependent sugar phosphotransferase system"/>
    <property type="evidence" value="ECO:0007669"/>
    <property type="project" value="InterPro"/>
</dbReference>
<dbReference type="InterPro" id="IPR036662">
    <property type="entry name" value="PTS_EIIA_man-typ_sf"/>
</dbReference>
<protein>
    <submittedName>
        <fullName evidence="3">Mannose/fructose-specific phosphotransferase system component IIA</fullName>
    </submittedName>
</protein>
<dbReference type="PROSITE" id="PS51096">
    <property type="entry name" value="PTS_EIIA_TYPE_4"/>
    <property type="match status" value="1"/>
</dbReference>
<gene>
    <name evidence="3" type="ORF">EDD61_10673</name>
</gene>
<dbReference type="AlphaFoldDB" id="A0A4R3TH76"/>
<dbReference type="InterPro" id="IPR051471">
    <property type="entry name" value="Bacterial_PTS_sugar_comp"/>
</dbReference>
<evidence type="ECO:0000256" key="1">
    <source>
        <dbReference type="ARBA" id="ARBA00022679"/>
    </source>
</evidence>
<organism evidence="3 4">
    <name type="scientific">Longicatena caecimuris</name>
    <dbReference type="NCBI Taxonomy" id="1796635"/>
    <lineage>
        <taxon>Bacteria</taxon>
        <taxon>Bacillati</taxon>
        <taxon>Bacillota</taxon>
        <taxon>Erysipelotrichia</taxon>
        <taxon>Erysipelotrichales</taxon>
        <taxon>Erysipelotrichaceae</taxon>
        <taxon>Longicatena</taxon>
    </lineage>
</organism>
<proteinExistence type="predicted"/>
<dbReference type="GeneID" id="73794938"/>
<sequence>MLILSHGALAEGYHQTMKMILGEEPDITYCALEEDDSSEDLEKKIHTCIHWQNSMPLLVLADIYSGSPCRSAITQLFSSSKKSYLIAGISLPLVMEAYLQRNGELSQIVDNLISVAKENVINVNELLLKTKQNMEDE</sequence>
<keyword evidence="4" id="KW-1185">Reference proteome</keyword>
<dbReference type="Gene3D" id="3.40.50.510">
    <property type="entry name" value="Phosphotransferase system, mannose-type IIA component"/>
    <property type="match status" value="1"/>
</dbReference>
<dbReference type="SUPFAM" id="SSF53062">
    <property type="entry name" value="PTS system fructose IIA component-like"/>
    <property type="match status" value="1"/>
</dbReference>
<keyword evidence="1 3" id="KW-0808">Transferase</keyword>
<dbReference type="Proteomes" id="UP000295773">
    <property type="component" value="Unassembled WGS sequence"/>
</dbReference>
<evidence type="ECO:0000259" key="2">
    <source>
        <dbReference type="PROSITE" id="PS51096"/>
    </source>
</evidence>
<dbReference type="RefSeq" id="WP_008689564.1">
    <property type="nucleotide sequence ID" value="NZ_AP024510.1"/>
</dbReference>